<reference evidence="2 3" key="1">
    <citation type="submission" date="2015-11" db="EMBL/GenBank/DDBJ databases">
        <title>Draft Genome Sequence of the Strain BR 10303 (Bradyrhizobium sp.) isolated from nodules of Centrolobium paraense.</title>
        <authorList>
            <person name="Zelli J.E."/>
            <person name="Simoes-Araujo J.L."/>
            <person name="Barauna A.C."/>
            <person name="Silva K."/>
        </authorList>
    </citation>
    <scope>NUCLEOTIDE SEQUENCE [LARGE SCALE GENOMIC DNA]</scope>
    <source>
        <strain evidence="2 3">BR 10303</strain>
    </source>
</reference>
<dbReference type="EMBL" id="LNCU01000034">
    <property type="protein sequence ID" value="KWV59092.1"/>
    <property type="molecule type" value="Genomic_DNA"/>
</dbReference>
<protein>
    <submittedName>
        <fullName evidence="2">ABC transporter substrate-binding protein</fullName>
    </submittedName>
</protein>
<feature type="compositionally biased region" description="Gly residues" evidence="1">
    <location>
        <begin position="131"/>
        <end position="145"/>
    </location>
</feature>
<dbReference type="Pfam" id="PF09849">
    <property type="entry name" value="DUF2076"/>
    <property type="match status" value="1"/>
</dbReference>
<proteinExistence type="predicted"/>
<keyword evidence="3" id="KW-1185">Reference proteome</keyword>
<comment type="caution">
    <text evidence="2">The sequence shown here is derived from an EMBL/GenBank/DDBJ whole genome shotgun (WGS) entry which is preliminary data.</text>
</comment>
<dbReference type="Proteomes" id="UP000057737">
    <property type="component" value="Unassembled WGS sequence"/>
</dbReference>
<dbReference type="AlphaFoldDB" id="A0A125QA17"/>
<name>A0A125QA17_9BRAD</name>
<dbReference type="InterPro" id="IPR018648">
    <property type="entry name" value="DUF2076"/>
</dbReference>
<organism evidence="2 3">
    <name type="scientific">Bradyrhizobium macuxiense</name>
    <dbReference type="NCBI Taxonomy" id="1755647"/>
    <lineage>
        <taxon>Bacteria</taxon>
        <taxon>Pseudomonadati</taxon>
        <taxon>Pseudomonadota</taxon>
        <taxon>Alphaproteobacteria</taxon>
        <taxon>Hyphomicrobiales</taxon>
        <taxon>Nitrobacteraceae</taxon>
        <taxon>Bradyrhizobium</taxon>
    </lineage>
</organism>
<sequence>MTPQERQLIDDLFDRLAKLENSPRDNEAMSAIVQGLRTAPNAVYTLVQTALVQDEALKRAHDRIQELEAAVAQPQGGQQQSGGFLDSMRDAVFGQSQSHGSVPPVRAPDMANRDPGSRPVWNSGQVMRDAQGGGYGQGGYGQGGYGQAQPYGQSYGAPQQPPFGGGGGSFLGTAAAAAAGVVGGGLLLSSIRGMMGGGGSHQSLADAGGLGGGTRPWGGDQSSSDLARDAGINDINSSGRDNDSSRAGLVDQASNNSNDDNNYADNDQDSDGYDDDDGFDDGGDNGSDYA</sequence>
<feature type="region of interest" description="Disordered" evidence="1">
    <location>
        <begin position="94"/>
        <end position="145"/>
    </location>
</feature>
<feature type="compositionally biased region" description="Acidic residues" evidence="1">
    <location>
        <begin position="266"/>
        <end position="283"/>
    </location>
</feature>
<gene>
    <name evidence="2" type="ORF">AS156_32755</name>
</gene>
<feature type="compositionally biased region" description="Low complexity" evidence="1">
    <location>
        <begin position="251"/>
        <end position="265"/>
    </location>
</feature>
<dbReference type="RefSeq" id="WP_066502904.1">
    <property type="nucleotide sequence ID" value="NZ_LNCU01000034.1"/>
</dbReference>
<evidence type="ECO:0000313" key="3">
    <source>
        <dbReference type="Proteomes" id="UP000057737"/>
    </source>
</evidence>
<accession>A0A125QA17</accession>
<evidence type="ECO:0000256" key="1">
    <source>
        <dbReference type="SAM" id="MobiDB-lite"/>
    </source>
</evidence>
<evidence type="ECO:0000313" key="2">
    <source>
        <dbReference type="EMBL" id="KWV59092.1"/>
    </source>
</evidence>
<feature type="region of interest" description="Disordered" evidence="1">
    <location>
        <begin position="198"/>
        <end position="290"/>
    </location>
</feature>